<reference evidence="1" key="1">
    <citation type="submission" date="2015-07" db="EMBL/GenBank/DDBJ databases">
        <title>MeaNS - Measles Nucleotide Surveillance Program.</title>
        <authorList>
            <person name="Tran T."/>
            <person name="Druce J."/>
        </authorList>
    </citation>
    <scope>NUCLEOTIDE SEQUENCE</scope>
    <source>
        <strain evidence="1">UCB-OBI-ISO-001</strain>
        <tissue evidence="1">Gonad</tissue>
    </source>
</reference>
<gene>
    <name evidence="1" type="ORF">OCBIM_22003425mg</name>
</gene>
<evidence type="ECO:0000313" key="1">
    <source>
        <dbReference type="EMBL" id="KOF93806.1"/>
    </source>
</evidence>
<dbReference type="AlphaFoldDB" id="A0A0L8HX91"/>
<accession>A0A0L8HX91</accession>
<proteinExistence type="predicted"/>
<protein>
    <submittedName>
        <fullName evidence="1">Uncharacterized protein</fullName>
    </submittedName>
</protein>
<dbReference type="EMBL" id="KQ417087">
    <property type="protein sequence ID" value="KOF93806.1"/>
    <property type="molecule type" value="Genomic_DNA"/>
</dbReference>
<sequence>MSILYIRVLLPEKETGTIHRKCMTLFTQANARSPVIVLEQKVPCDHSIFCN</sequence>
<organism evidence="1">
    <name type="scientific">Octopus bimaculoides</name>
    <name type="common">California two-spotted octopus</name>
    <dbReference type="NCBI Taxonomy" id="37653"/>
    <lineage>
        <taxon>Eukaryota</taxon>
        <taxon>Metazoa</taxon>
        <taxon>Spiralia</taxon>
        <taxon>Lophotrochozoa</taxon>
        <taxon>Mollusca</taxon>
        <taxon>Cephalopoda</taxon>
        <taxon>Coleoidea</taxon>
        <taxon>Octopodiformes</taxon>
        <taxon>Octopoda</taxon>
        <taxon>Incirrata</taxon>
        <taxon>Octopodidae</taxon>
        <taxon>Octopus</taxon>
    </lineage>
</organism>
<name>A0A0L8HX91_OCTBM</name>